<organism evidence="1">
    <name type="scientific">Myoviridae sp. ctuYn2</name>
    <dbReference type="NCBI Taxonomy" id="2823533"/>
    <lineage>
        <taxon>Viruses</taxon>
        <taxon>Duplodnaviria</taxon>
        <taxon>Heunggongvirae</taxon>
        <taxon>Uroviricota</taxon>
        <taxon>Caudoviricetes</taxon>
    </lineage>
</organism>
<reference evidence="1" key="1">
    <citation type="journal article" date="2021" name="Proc. Natl. Acad. Sci. U.S.A.">
        <title>A Catalog of Tens of Thousands of Viruses from Human Metagenomes Reveals Hidden Associations with Chronic Diseases.</title>
        <authorList>
            <person name="Tisza M.J."/>
            <person name="Buck C.B."/>
        </authorList>
    </citation>
    <scope>NUCLEOTIDE SEQUENCE</scope>
    <source>
        <strain evidence="1">CtuYn2</strain>
    </source>
</reference>
<proteinExistence type="predicted"/>
<accession>A0A8S5L8X2</accession>
<sequence>MLIFGAIRPKGVAANFYLATNGNARGSAQYDFKLAVIKAKIYNLKIEENFILKPALHSKILAFCWRNRAYRPAATIYKKVERW</sequence>
<dbReference type="EMBL" id="BK014658">
    <property type="protein sequence ID" value="DAD66329.1"/>
    <property type="molecule type" value="Genomic_DNA"/>
</dbReference>
<evidence type="ECO:0000313" key="1">
    <source>
        <dbReference type="EMBL" id="DAD66329.1"/>
    </source>
</evidence>
<protein>
    <submittedName>
        <fullName evidence="1">Uncharacterized protein</fullName>
    </submittedName>
</protein>
<name>A0A8S5L8X2_9CAUD</name>